<sequence>MTQRDDTLEITQDSDSSDGSDGFKYRVVLLGEATVGKTSLLRRYTENIFDEEYKQTLG</sequence>
<dbReference type="EMBL" id="BART01036068">
    <property type="protein sequence ID" value="GAH07253.1"/>
    <property type="molecule type" value="Genomic_DNA"/>
</dbReference>
<protein>
    <submittedName>
        <fullName evidence="2">Uncharacterized protein</fullName>
    </submittedName>
</protein>
<dbReference type="PRINTS" id="PR00449">
    <property type="entry name" value="RASTRNSFRMNG"/>
</dbReference>
<feature type="region of interest" description="Disordered" evidence="1">
    <location>
        <begin position="1"/>
        <end position="22"/>
    </location>
</feature>
<dbReference type="PROSITE" id="PS51139">
    <property type="entry name" value="GTF2I"/>
    <property type="match status" value="1"/>
</dbReference>
<proteinExistence type="predicted"/>
<evidence type="ECO:0000256" key="1">
    <source>
        <dbReference type="SAM" id="MobiDB-lite"/>
    </source>
</evidence>
<comment type="caution">
    <text evidence="2">The sequence shown here is derived from an EMBL/GenBank/DDBJ whole genome shotgun (WGS) entry which is preliminary data.</text>
</comment>
<dbReference type="Pfam" id="PF08477">
    <property type="entry name" value="Roc"/>
    <property type="match status" value="1"/>
</dbReference>
<dbReference type="Gene3D" id="3.40.50.300">
    <property type="entry name" value="P-loop containing nucleotide triphosphate hydrolases"/>
    <property type="match status" value="1"/>
</dbReference>
<feature type="non-terminal residue" evidence="2">
    <location>
        <position position="58"/>
    </location>
</feature>
<reference evidence="2" key="1">
    <citation type="journal article" date="2014" name="Front. Microbiol.">
        <title>High frequency of phylogenetically diverse reductive dehalogenase-homologous genes in deep subseafloor sedimentary metagenomes.</title>
        <authorList>
            <person name="Kawai M."/>
            <person name="Futagami T."/>
            <person name="Toyoda A."/>
            <person name="Takaki Y."/>
            <person name="Nishi S."/>
            <person name="Hori S."/>
            <person name="Arai W."/>
            <person name="Tsubouchi T."/>
            <person name="Morono Y."/>
            <person name="Uchiyama I."/>
            <person name="Ito T."/>
            <person name="Fujiyama A."/>
            <person name="Inagaki F."/>
            <person name="Takami H."/>
        </authorList>
    </citation>
    <scope>NUCLEOTIDE SEQUENCE</scope>
    <source>
        <strain evidence="2">Expedition CK06-06</strain>
    </source>
</reference>
<dbReference type="SUPFAM" id="SSF52540">
    <property type="entry name" value="P-loop containing nucleoside triphosphate hydrolases"/>
    <property type="match status" value="1"/>
</dbReference>
<dbReference type="AlphaFoldDB" id="X1EF03"/>
<organism evidence="2">
    <name type="scientific">marine sediment metagenome</name>
    <dbReference type="NCBI Taxonomy" id="412755"/>
    <lineage>
        <taxon>unclassified sequences</taxon>
        <taxon>metagenomes</taxon>
        <taxon>ecological metagenomes</taxon>
    </lineage>
</organism>
<name>X1EF03_9ZZZZ</name>
<accession>X1EF03</accession>
<gene>
    <name evidence="2" type="ORF">S01H4_60982</name>
</gene>
<dbReference type="InterPro" id="IPR004212">
    <property type="entry name" value="GTF2I"/>
</dbReference>
<evidence type="ECO:0000313" key="2">
    <source>
        <dbReference type="EMBL" id="GAH07253.1"/>
    </source>
</evidence>
<dbReference type="InterPro" id="IPR027417">
    <property type="entry name" value="P-loop_NTPase"/>
</dbReference>
<feature type="compositionally biased region" description="Low complexity" evidence="1">
    <location>
        <begin position="13"/>
        <end position="22"/>
    </location>
</feature>